<protein>
    <submittedName>
        <fullName evidence="3">Putative phosphoinositide phospholipase C family, Isoprenoid synthase domain protein</fullName>
    </submittedName>
</protein>
<dbReference type="InterPro" id="IPR017946">
    <property type="entry name" value="PLC-like_Pdiesterase_TIM-brl"/>
</dbReference>
<organism evidence="3 4">
    <name type="scientific">Helianthus annuus</name>
    <name type="common">Common sunflower</name>
    <dbReference type="NCBI Taxonomy" id="4232"/>
    <lineage>
        <taxon>Eukaryota</taxon>
        <taxon>Viridiplantae</taxon>
        <taxon>Streptophyta</taxon>
        <taxon>Embryophyta</taxon>
        <taxon>Tracheophyta</taxon>
        <taxon>Spermatophyta</taxon>
        <taxon>Magnoliopsida</taxon>
        <taxon>eudicotyledons</taxon>
        <taxon>Gunneridae</taxon>
        <taxon>Pentapetalae</taxon>
        <taxon>asterids</taxon>
        <taxon>campanulids</taxon>
        <taxon>Asterales</taxon>
        <taxon>Asteraceae</taxon>
        <taxon>Asteroideae</taxon>
        <taxon>Heliantheae alliance</taxon>
        <taxon>Heliantheae</taxon>
        <taxon>Helianthus</taxon>
    </lineage>
</organism>
<feature type="chain" id="PRO_5013100854" evidence="1">
    <location>
        <begin position="26"/>
        <end position="205"/>
    </location>
</feature>
<feature type="domain" description="Phosphatidylinositol-specific phospholipase C X" evidence="2">
    <location>
        <begin position="48"/>
        <end position="92"/>
    </location>
</feature>
<dbReference type="STRING" id="4232.A0A251VPY0"/>
<proteinExistence type="predicted"/>
<dbReference type="GO" id="GO:0006629">
    <property type="term" value="P:lipid metabolic process"/>
    <property type="evidence" value="ECO:0007669"/>
    <property type="project" value="InterPro"/>
</dbReference>
<dbReference type="Proteomes" id="UP000215914">
    <property type="component" value="Chromosome 1"/>
</dbReference>
<dbReference type="Gene3D" id="3.20.20.190">
    <property type="entry name" value="Phosphatidylinositol (PI) phosphodiesterase"/>
    <property type="match status" value="1"/>
</dbReference>
<evidence type="ECO:0000313" key="4">
    <source>
        <dbReference type="Proteomes" id="UP000215914"/>
    </source>
</evidence>
<dbReference type="GO" id="GO:0008081">
    <property type="term" value="F:phosphoric diester hydrolase activity"/>
    <property type="evidence" value="ECO:0007669"/>
    <property type="project" value="InterPro"/>
</dbReference>
<evidence type="ECO:0000256" key="1">
    <source>
        <dbReference type="SAM" id="SignalP"/>
    </source>
</evidence>
<dbReference type="PROSITE" id="PS50007">
    <property type="entry name" value="PIPLC_X_DOMAIN"/>
    <property type="match status" value="1"/>
</dbReference>
<dbReference type="SUPFAM" id="SSF48576">
    <property type="entry name" value="Terpenoid synthases"/>
    <property type="match status" value="1"/>
</dbReference>
<dbReference type="InParanoid" id="A0A251VPY0"/>
<dbReference type="AlphaFoldDB" id="A0A251VPY0"/>
<evidence type="ECO:0000259" key="2">
    <source>
        <dbReference type="Pfam" id="PF00388"/>
    </source>
</evidence>
<dbReference type="Pfam" id="PF00388">
    <property type="entry name" value="PI-PLC-X"/>
    <property type="match status" value="1"/>
</dbReference>
<reference evidence="4" key="1">
    <citation type="journal article" date="2017" name="Nature">
        <title>The sunflower genome provides insights into oil metabolism, flowering and Asterid evolution.</title>
        <authorList>
            <person name="Badouin H."/>
            <person name="Gouzy J."/>
            <person name="Grassa C.J."/>
            <person name="Murat F."/>
            <person name="Staton S.E."/>
            <person name="Cottret L."/>
            <person name="Lelandais-Briere C."/>
            <person name="Owens G.L."/>
            <person name="Carrere S."/>
            <person name="Mayjonade B."/>
            <person name="Legrand L."/>
            <person name="Gill N."/>
            <person name="Kane N.C."/>
            <person name="Bowers J.E."/>
            <person name="Hubner S."/>
            <person name="Bellec A."/>
            <person name="Berard A."/>
            <person name="Berges H."/>
            <person name="Blanchet N."/>
            <person name="Boniface M.C."/>
            <person name="Brunel D."/>
            <person name="Catrice O."/>
            <person name="Chaidir N."/>
            <person name="Claudel C."/>
            <person name="Donnadieu C."/>
            <person name="Faraut T."/>
            <person name="Fievet G."/>
            <person name="Helmstetter N."/>
            <person name="King M."/>
            <person name="Knapp S.J."/>
            <person name="Lai Z."/>
            <person name="Le Paslier M.C."/>
            <person name="Lippi Y."/>
            <person name="Lorenzon L."/>
            <person name="Mandel J.R."/>
            <person name="Marage G."/>
            <person name="Marchand G."/>
            <person name="Marquand E."/>
            <person name="Bret-Mestries E."/>
            <person name="Morien E."/>
            <person name="Nambeesan S."/>
            <person name="Nguyen T."/>
            <person name="Pegot-Espagnet P."/>
            <person name="Pouilly N."/>
            <person name="Raftis F."/>
            <person name="Sallet E."/>
            <person name="Schiex T."/>
            <person name="Thomas J."/>
            <person name="Vandecasteele C."/>
            <person name="Vares D."/>
            <person name="Vear F."/>
            <person name="Vautrin S."/>
            <person name="Crespi M."/>
            <person name="Mangin B."/>
            <person name="Burke J.M."/>
            <person name="Salse J."/>
            <person name="Munos S."/>
            <person name="Vincourt P."/>
            <person name="Rieseberg L.H."/>
            <person name="Langlade N.B."/>
        </authorList>
    </citation>
    <scope>NUCLEOTIDE SEQUENCE [LARGE SCALE GENOMIC DNA]</scope>
    <source>
        <strain evidence="4">cv. SF193</strain>
    </source>
</reference>
<dbReference type="SUPFAM" id="SSF51695">
    <property type="entry name" value="PLC-like phosphodiesterases"/>
    <property type="match status" value="1"/>
</dbReference>
<accession>A0A251VPY0</accession>
<dbReference type="EMBL" id="CM007890">
    <property type="protein sequence ID" value="OTG37173.1"/>
    <property type="molecule type" value="Genomic_DNA"/>
</dbReference>
<dbReference type="InterPro" id="IPR000909">
    <property type="entry name" value="PLipase_C_PInositol-sp_X_dom"/>
</dbReference>
<keyword evidence="4" id="KW-1185">Reference proteome</keyword>
<evidence type="ECO:0000313" key="3">
    <source>
        <dbReference type="EMBL" id="OTG37173.1"/>
    </source>
</evidence>
<dbReference type="InterPro" id="IPR008949">
    <property type="entry name" value="Isoprenoid_synthase_dom_sf"/>
</dbReference>
<name>A0A251VPY0_HELAN</name>
<feature type="signal peptide" evidence="1">
    <location>
        <begin position="1"/>
        <end position="25"/>
    </location>
</feature>
<gene>
    <name evidence="3" type="ORF">HannXRQ_Chr01g0015921</name>
</gene>
<sequence>MTIVLIIYSCMLIMNFWLCLHRTSGGPRNYLPGVRMSGSIIFSGGAVKTLTTPVQLIKCLKSIKNHVFIASEYPVVITLKDHLITDLQSKAALRPIVLPAIYFVGPKLSKENVESFEYHYLYELRSIQDRLRNEIHSFKTENVEEEVVKEMMTKIKNNRSRRVGVLNDQSQNRFGSTFNLMNTKSSPQHLVIGRSSYRNYRLENC</sequence>
<keyword evidence="1" id="KW-0732">Signal</keyword>